<protein>
    <submittedName>
        <fullName evidence="2">Uncharacterized protein</fullName>
    </submittedName>
</protein>
<proteinExistence type="predicted"/>
<sequence length="30" mass="3474">MNDIDKEALTRQKLLGMHLRMPPRQGHAES</sequence>
<dbReference type="AlphaFoldDB" id="A0A0T5Z2A5"/>
<reference evidence="2 3" key="1">
    <citation type="submission" date="2015-11" db="EMBL/GenBank/DDBJ databases">
        <title>The genome of Candidatus Endoriftia persephone in Ridgeia piscesae and population structure of the North Eastern Pacific vestimentiferan symbionts.</title>
        <authorList>
            <person name="Perez M."/>
            <person name="Juniper K.S."/>
        </authorList>
    </citation>
    <scope>NUCLEOTIDE SEQUENCE [LARGE SCALE GENOMIC DNA]</scope>
    <source>
        <strain evidence="2">Ind10</strain>
    </source>
</reference>
<feature type="compositionally biased region" description="Basic and acidic residues" evidence="1">
    <location>
        <begin position="1"/>
        <end position="10"/>
    </location>
</feature>
<evidence type="ECO:0000313" key="3">
    <source>
        <dbReference type="Proteomes" id="UP000051276"/>
    </source>
</evidence>
<evidence type="ECO:0000256" key="1">
    <source>
        <dbReference type="SAM" id="MobiDB-lite"/>
    </source>
</evidence>
<accession>A0A0T5Z2A5</accession>
<dbReference type="EMBL" id="LMXI01000648">
    <property type="protein sequence ID" value="KRT56863.1"/>
    <property type="molecule type" value="Genomic_DNA"/>
</dbReference>
<organism evidence="2 3">
    <name type="scientific">endosymbiont of Ridgeia piscesae</name>
    <dbReference type="NCBI Taxonomy" id="54398"/>
    <lineage>
        <taxon>Bacteria</taxon>
        <taxon>Pseudomonadati</taxon>
        <taxon>Pseudomonadota</taxon>
        <taxon>Gammaproteobacteria</taxon>
        <taxon>sulfur-oxidizing symbionts</taxon>
    </lineage>
</organism>
<name>A0A0T5Z2A5_9GAMM</name>
<feature type="region of interest" description="Disordered" evidence="1">
    <location>
        <begin position="1"/>
        <end position="30"/>
    </location>
</feature>
<comment type="caution">
    <text evidence="2">The sequence shown here is derived from an EMBL/GenBank/DDBJ whole genome shotgun (WGS) entry which is preliminary data.</text>
</comment>
<dbReference type="Proteomes" id="UP000051276">
    <property type="component" value="Unassembled WGS sequence"/>
</dbReference>
<gene>
    <name evidence="2" type="ORF">Ga0076813_10463</name>
</gene>
<evidence type="ECO:0000313" key="2">
    <source>
        <dbReference type="EMBL" id="KRT56863.1"/>
    </source>
</evidence>